<feature type="region of interest" description="Disordered" evidence="3">
    <location>
        <begin position="100"/>
        <end position="131"/>
    </location>
</feature>
<dbReference type="EMBL" id="JADEVV010000065">
    <property type="protein sequence ID" value="MBE9255469.1"/>
    <property type="molecule type" value="Genomic_DNA"/>
</dbReference>
<dbReference type="SUPFAM" id="SSF50249">
    <property type="entry name" value="Nucleic acid-binding proteins"/>
    <property type="match status" value="1"/>
</dbReference>
<evidence type="ECO:0000256" key="1">
    <source>
        <dbReference type="ARBA" id="ARBA00023125"/>
    </source>
</evidence>
<sequence>MNNFVLMATVIREPELRFTKENQTPVCEFLVEFPGIRDDSPKESLKVVGWGNLANTIKETYHPGDRLIIEGRLGMNMVERQEGFKEKRAELTASRISLLDSGNATAPGPFSPPLDEFEPVDANGGTDDIPF</sequence>
<evidence type="ECO:0000256" key="3">
    <source>
        <dbReference type="SAM" id="MobiDB-lite"/>
    </source>
</evidence>
<dbReference type="Pfam" id="PF00436">
    <property type="entry name" value="SSB"/>
    <property type="match status" value="1"/>
</dbReference>
<name>A0ABR9VVU0_9SYNC</name>
<dbReference type="Proteomes" id="UP000658720">
    <property type="component" value="Unassembled WGS sequence"/>
</dbReference>
<keyword evidence="5" id="KW-1185">Reference proteome</keyword>
<dbReference type="Gene3D" id="2.40.50.140">
    <property type="entry name" value="Nucleic acid-binding proteins"/>
    <property type="match status" value="1"/>
</dbReference>
<organism evidence="4 5">
    <name type="scientific">Synechocystis salina LEGE 00031</name>
    <dbReference type="NCBI Taxonomy" id="1828736"/>
    <lineage>
        <taxon>Bacteria</taxon>
        <taxon>Bacillati</taxon>
        <taxon>Cyanobacteriota</taxon>
        <taxon>Cyanophyceae</taxon>
        <taxon>Synechococcales</taxon>
        <taxon>Merismopediaceae</taxon>
        <taxon>Synechocystis</taxon>
    </lineage>
</organism>
<protein>
    <submittedName>
        <fullName evidence="4">Single-stranded DNA-binding protein</fullName>
    </submittedName>
</protein>
<comment type="caution">
    <text evidence="4">The sequence shown here is derived from an EMBL/GenBank/DDBJ whole genome shotgun (WGS) entry which is preliminary data.</text>
</comment>
<gene>
    <name evidence="4" type="ORF">IQ217_16825</name>
</gene>
<dbReference type="InterPro" id="IPR012340">
    <property type="entry name" value="NA-bd_OB-fold"/>
</dbReference>
<accession>A0ABR9VVU0</accession>
<keyword evidence="1 2" id="KW-0238">DNA-binding</keyword>
<dbReference type="CDD" id="cd04496">
    <property type="entry name" value="SSB_OBF"/>
    <property type="match status" value="1"/>
</dbReference>
<evidence type="ECO:0000313" key="5">
    <source>
        <dbReference type="Proteomes" id="UP000658720"/>
    </source>
</evidence>
<dbReference type="PROSITE" id="PS50935">
    <property type="entry name" value="SSB"/>
    <property type="match status" value="1"/>
</dbReference>
<evidence type="ECO:0000256" key="2">
    <source>
        <dbReference type="PROSITE-ProRule" id="PRU00252"/>
    </source>
</evidence>
<dbReference type="RefSeq" id="WP_194020834.1">
    <property type="nucleotide sequence ID" value="NZ_JADEVV010000065.1"/>
</dbReference>
<dbReference type="GO" id="GO:0003677">
    <property type="term" value="F:DNA binding"/>
    <property type="evidence" value="ECO:0007669"/>
    <property type="project" value="UniProtKB-KW"/>
</dbReference>
<dbReference type="InterPro" id="IPR000424">
    <property type="entry name" value="Primosome_PriB/ssb"/>
</dbReference>
<proteinExistence type="predicted"/>
<evidence type="ECO:0000313" key="4">
    <source>
        <dbReference type="EMBL" id="MBE9255469.1"/>
    </source>
</evidence>
<reference evidence="4 5" key="1">
    <citation type="submission" date="2020-10" db="EMBL/GenBank/DDBJ databases">
        <authorList>
            <person name="Castelo-Branco R."/>
            <person name="Eusebio N."/>
            <person name="Adriana R."/>
            <person name="Vieira A."/>
            <person name="Brugerolle De Fraissinette N."/>
            <person name="Rezende De Castro R."/>
            <person name="Schneider M.P."/>
            <person name="Vasconcelos V."/>
            <person name="Leao P.N."/>
        </authorList>
    </citation>
    <scope>NUCLEOTIDE SEQUENCE [LARGE SCALE GENOMIC DNA]</scope>
    <source>
        <strain evidence="4 5">LEGE 00031</strain>
    </source>
</reference>